<name>A0ABQ5FYF2_9ASTR</name>
<accession>A0ABQ5FYF2</accession>
<dbReference type="EMBL" id="BQNB010017882">
    <property type="protein sequence ID" value="GJT68264.1"/>
    <property type="molecule type" value="Genomic_DNA"/>
</dbReference>
<feature type="region of interest" description="Disordered" evidence="1">
    <location>
        <begin position="626"/>
        <end position="648"/>
    </location>
</feature>
<reference evidence="2" key="1">
    <citation type="journal article" date="2022" name="Int. J. Mol. Sci.">
        <title>Draft Genome of Tanacetum Coccineum: Genomic Comparison of Closely Related Tanacetum-Family Plants.</title>
        <authorList>
            <person name="Yamashiro T."/>
            <person name="Shiraishi A."/>
            <person name="Nakayama K."/>
            <person name="Satake H."/>
        </authorList>
    </citation>
    <scope>NUCLEOTIDE SEQUENCE</scope>
</reference>
<evidence type="ECO:0000313" key="2">
    <source>
        <dbReference type="EMBL" id="GJT68264.1"/>
    </source>
</evidence>
<evidence type="ECO:0000256" key="1">
    <source>
        <dbReference type="SAM" id="MobiDB-lite"/>
    </source>
</evidence>
<dbReference type="Proteomes" id="UP001151760">
    <property type="component" value="Unassembled WGS sequence"/>
</dbReference>
<keyword evidence="3" id="KW-1185">Reference proteome</keyword>
<dbReference type="PANTHER" id="PTHR11439">
    <property type="entry name" value="GAG-POL-RELATED RETROTRANSPOSON"/>
    <property type="match status" value="1"/>
</dbReference>
<feature type="region of interest" description="Disordered" evidence="1">
    <location>
        <begin position="387"/>
        <end position="423"/>
    </location>
</feature>
<evidence type="ECO:0000313" key="3">
    <source>
        <dbReference type="Proteomes" id="UP001151760"/>
    </source>
</evidence>
<reference evidence="2" key="2">
    <citation type="submission" date="2022-01" db="EMBL/GenBank/DDBJ databases">
        <authorList>
            <person name="Yamashiro T."/>
            <person name="Shiraishi A."/>
            <person name="Satake H."/>
            <person name="Nakayama K."/>
        </authorList>
    </citation>
    <scope>NUCLEOTIDE SEQUENCE</scope>
</reference>
<proteinExistence type="predicted"/>
<dbReference type="CDD" id="cd09272">
    <property type="entry name" value="RNase_HI_RT_Ty1"/>
    <property type="match status" value="1"/>
</dbReference>
<comment type="caution">
    <text evidence="2">The sequence shown here is derived from an EMBL/GenBank/DDBJ whole genome shotgun (WGS) entry which is preliminary data.</text>
</comment>
<protein>
    <submittedName>
        <fullName evidence="2">Uncharacterized protein</fullName>
    </submittedName>
</protein>
<dbReference type="PANTHER" id="PTHR11439:SF495">
    <property type="entry name" value="REVERSE TRANSCRIPTASE, RNA-DEPENDENT DNA POLYMERASE-RELATED"/>
    <property type="match status" value="1"/>
</dbReference>
<organism evidence="2 3">
    <name type="scientific">Tanacetum coccineum</name>
    <dbReference type="NCBI Taxonomy" id="301880"/>
    <lineage>
        <taxon>Eukaryota</taxon>
        <taxon>Viridiplantae</taxon>
        <taxon>Streptophyta</taxon>
        <taxon>Embryophyta</taxon>
        <taxon>Tracheophyta</taxon>
        <taxon>Spermatophyta</taxon>
        <taxon>Magnoliopsida</taxon>
        <taxon>eudicotyledons</taxon>
        <taxon>Gunneridae</taxon>
        <taxon>Pentapetalae</taxon>
        <taxon>asterids</taxon>
        <taxon>campanulids</taxon>
        <taxon>Asterales</taxon>
        <taxon>Asteraceae</taxon>
        <taxon>Asteroideae</taxon>
        <taxon>Anthemideae</taxon>
        <taxon>Anthemidinae</taxon>
        <taxon>Tanacetum</taxon>
    </lineage>
</organism>
<gene>
    <name evidence="2" type="ORF">Tco_1019744</name>
</gene>
<feature type="region of interest" description="Disordered" evidence="1">
    <location>
        <begin position="435"/>
        <end position="461"/>
    </location>
</feature>
<sequence>MIASLMYLIASRPDIMFVVCACARFQVTPKVSHLHAEKRIFRYLKGQPKLGLWYPRDSPFDLEAFSDSDYAGASLDRKSTTGGCQFLDKRLISWQCKKQTVVANSTTKAEYVAAANCCRQVLWIQNQMLDYRFNFMNTKIYIDNESTICIVKNPVFHSKTKHIEIRHHFIRDSYEKKLIQVIKIHTDHNVADLLTKAFDVSRKAKRIIEISKSSRPIPLVIDATVIKEWEDRMERAATPASSLEAEQDSVQCSKRLNLGAARVSKGVRRSLAVTIWTLALALGVAWVKTATVRTVDNGEQEITATVDGKEFTITEASIRRHLQLVDVDGVSALPTTKCFDQLSLMGYVSTDDKLTFQKGKFSPNNMKRGFSGEHTPLFPSMLAIQAEEDEGSGHPSKPQPSPSTAQPIHEEPIPNITSEPIPNVPDEAVYEEWDDRVPRSHGGSIAQTRSERVPTPPHDSPLPRVNALGSDEGSMSLQELTVKKLEKTVKTSQARRRAKIMVSDDEDDLEDSSKQGRMIEEIDQDAGVTLVTPIHSQEDKLEDQLGVFSAAKVLADAAKNVHTYTRRRRAVSTDSGGVSTISRLFSTAEESVSTAGAFIPVSTTSMVQKVNISIPTSVVIKDKGKGIMEESEEEQSKRTKLQQEQDRLGHEAAVRLQEELDEEERQRMARVHATAQSFTEEEWENIKARVEADEELTQGLQAEERNKYSEVDQAKMLVDLINQRKRYFAAHKSEAKRNKPMTQAQQRNYMMNYIKHMGSHTVQQLKRYSFDELKELFETTIKNVNAFIPMETEYRERASKLAAGSSQATITDSVEVGSSKRAVEVGLDHEVPVEEVYVEALQVKYPIIDWEIYSKDTRRYWRIIRVGNHTEAYHIFTDILKKFYRDDLVKLWDLVKEGFSTTKPIDDKKKELWVELKRLFKPDSDDTLWKLQRYMHDPLVWRLYDTCGVHHVSSVRGHDIFMLVEKDYPLSKGVQMLTLATKLWFNSEKLVDLDNNHKFRGGLLGFKPITLSTAKGRVYTTKLSYIARVEDGTAKRKLVLPVLT</sequence>